<feature type="compositionally biased region" description="Polar residues" evidence="1">
    <location>
        <begin position="259"/>
        <end position="268"/>
    </location>
</feature>
<dbReference type="AlphaFoldDB" id="A0AAE0NS78"/>
<keyword evidence="3" id="KW-1185">Reference proteome</keyword>
<protein>
    <submittedName>
        <fullName evidence="2">Uncharacterized protein</fullName>
    </submittedName>
</protein>
<feature type="compositionally biased region" description="Polar residues" evidence="1">
    <location>
        <begin position="187"/>
        <end position="209"/>
    </location>
</feature>
<feature type="region of interest" description="Disordered" evidence="1">
    <location>
        <begin position="167"/>
        <end position="294"/>
    </location>
</feature>
<evidence type="ECO:0000313" key="3">
    <source>
        <dbReference type="Proteomes" id="UP001285441"/>
    </source>
</evidence>
<evidence type="ECO:0000256" key="1">
    <source>
        <dbReference type="SAM" id="MobiDB-lite"/>
    </source>
</evidence>
<comment type="caution">
    <text evidence="2">The sequence shown here is derived from an EMBL/GenBank/DDBJ whole genome shotgun (WGS) entry which is preliminary data.</text>
</comment>
<proteinExistence type="predicted"/>
<reference evidence="2" key="1">
    <citation type="journal article" date="2023" name="Mol. Phylogenet. Evol.">
        <title>Genome-scale phylogeny and comparative genomics of the fungal order Sordariales.</title>
        <authorList>
            <person name="Hensen N."/>
            <person name="Bonometti L."/>
            <person name="Westerberg I."/>
            <person name="Brannstrom I.O."/>
            <person name="Guillou S."/>
            <person name="Cros-Aarteil S."/>
            <person name="Calhoun S."/>
            <person name="Haridas S."/>
            <person name="Kuo A."/>
            <person name="Mondo S."/>
            <person name="Pangilinan J."/>
            <person name="Riley R."/>
            <person name="LaButti K."/>
            <person name="Andreopoulos B."/>
            <person name="Lipzen A."/>
            <person name="Chen C."/>
            <person name="Yan M."/>
            <person name="Daum C."/>
            <person name="Ng V."/>
            <person name="Clum A."/>
            <person name="Steindorff A."/>
            <person name="Ohm R.A."/>
            <person name="Martin F."/>
            <person name="Silar P."/>
            <person name="Natvig D.O."/>
            <person name="Lalanne C."/>
            <person name="Gautier V."/>
            <person name="Ament-Velasquez S.L."/>
            <person name="Kruys A."/>
            <person name="Hutchinson M.I."/>
            <person name="Powell A.J."/>
            <person name="Barry K."/>
            <person name="Miller A.N."/>
            <person name="Grigoriev I.V."/>
            <person name="Debuchy R."/>
            <person name="Gladieux P."/>
            <person name="Hiltunen Thoren M."/>
            <person name="Johannesson H."/>
        </authorList>
    </citation>
    <scope>NUCLEOTIDE SEQUENCE</scope>
    <source>
        <strain evidence="2">CBS 232.78</strain>
    </source>
</reference>
<reference evidence="2" key="2">
    <citation type="submission" date="2023-06" db="EMBL/GenBank/DDBJ databases">
        <authorList>
            <consortium name="Lawrence Berkeley National Laboratory"/>
            <person name="Haridas S."/>
            <person name="Hensen N."/>
            <person name="Bonometti L."/>
            <person name="Westerberg I."/>
            <person name="Brannstrom I.O."/>
            <person name="Guillou S."/>
            <person name="Cros-Aarteil S."/>
            <person name="Calhoun S."/>
            <person name="Kuo A."/>
            <person name="Mondo S."/>
            <person name="Pangilinan J."/>
            <person name="Riley R."/>
            <person name="LaButti K."/>
            <person name="Andreopoulos B."/>
            <person name="Lipzen A."/>
            <person name="Chen C."/>
            <person name="Yanf M."/>
            <person name="Daum C."/>
            <person name="Ng V."/>
            <person name="Clum A."/>
            <person name="Steindorff A."/>
            <person name="Ohm R."/>
            <person name="Martin F."/>
            <person name="Silar P."/>
            <person name="Natvig D."/>
            <person name="Lalanne C."/>
            <person name="Gautier V."/>
            <person name="Ament-velasquez S.L."/>
            <person name="Kruys A."/>
            <person name="Hutchinson M.I."/>
            <person name="Powell A.J."/>
            <person name="Barry K."/>
            <person name="Miller A.N."/>
            <person name="Grigoriev I.V."/>
            <person name="Debuchy R."/>
            <person name="Gladieux P."/>
            <person name="Thoren M.H."/>
            <person name="Johannesson H."/>
        </authorList>
    </citation>
    <scope>NUCLEOTIDE SEQUENCE</scope>
    <source>
        <strain evidence="2">CBS 232.78</strain>
    </source>
</reference>
<name>A0AAE0NS78_9PEZI</name>
<sequence length="294" mass="31638">MAAQSSPGCANISKQGFLQPHFKLRKTSDLRISPGPRSSFTFISLDQKTIALVTFAMCRPQKVHAYSCGHYVLDADGDACPLSPISSCNAGRREPCDPLLYELIANGRSGHLRYQGVDIMVIVYLSALSCVAPRRNPPAPPTPQSLPGTVPLGPYPSYLPSFHPQQQFSSTYQSHPPPNPGGYYSQPAIQPSYTTTPYNAQPHPMNSSGHGAPPPAVPGYGHRYTPGIGGYPQDPSSYHQGPYQPPQHGPGLQVPVWNAVNSGSSSGTPAKPPVPELSEGRRQWSRSSPRSFVV</sequence>
<accession>A0AAE0NS78</accession>
<dbReference type="EMBL" id="JAULSW010000003">
    <property type="protein sequence ID" value="KAK3386716.1"/>
    <property type="molecule type" value="Genomic_DNA"/>
</dbReference>
<gene>
    <name evidence="2" type="ORF">B0H63DRAFT_558350</name>
</gene>
<organism evidence="2 3">
    <name type="scientific">Podospora didyma</name>
    <dbReference type="NCBI Taxonomy" id="330526"/>
    <lineage>
        <taxon>Eukaryota</taxon>
        <taxon>Fungi</taxon>
        <taxon>Dikarya</taxon>
        <taxon>Ascomycota</taxon>
        <taxon>Pezizomycotina</taxon>
        <taxon>Sordariomycetes</taxon>
        <taxon>Sordariomycetidae</taxon>
        <taxon>Sordariales</taxon>
        <taxon>Podosporaceae</taxon>
        <taxon>Podospora</taxon>
    </lineage>
</organism>
<feature type="compositionally biased region" description="Polar residues" evidence="1">
    <location>
        <begin position="285"/>
        <end position="294"/>
    </location>
</feature>
<dbReference type="Proteomes" id="UP001285441">
    <property type="component" value="Unassembled WGS sequence"/>
</dbReference>
<evidence type="ECO:0000313" key="2">
    <source>
        <dbReference type="EMBL" id="KAK3386716.1"/>
    </source>
</evidence>